<dbReference type="Gene3D" id="3.30.70.120">
    <property type="match status" value="1"/>
</dbReference>
<dbReference type="EMBL" id="CP035631">
    <property type="protein sequence ID" value="WFF41373.1"/>
    <property type="molecule type" value="Genomic_DNA"/>
</dbReference>
<evidence type="ECO:0000313" key="2">
    <source>
        <dbReference type="EMBL" id="WFF41373.1"/>
    </source>
</evidence>
<dbReference type="Pfam" id="PF02641">
    <property type="entry name" value="DUF190"/>
    <property type="match status" value="1"/>
</dbReference>
<dbReference type="Proteomes" id="UP001321526">
    <property type="component" value="Chromosome"/>
</dbReference>
<dbReference type="SUPFAM" id="SSF54913">
    <property type="entry name" value="GlnB-like"/>
    <property type="match status" value="1"/>
</dbReference>
<dbReference type="InterPro" id="IPR015867">
    <property type="entry name" value="N-reg_PII/ATP_PRibTrfase_C"/>
</dbReference>
<dbReference type="InterPro" id="IPR011322">
    <property type="entry name" value="N-reg_PII-like_a/b"/>
</dbReference>
<gene>
    <name evidence="2" type="ORF">EVC62_07560</name>
</gene>
<accession>A0ABY8FEY0</accession>
<reference evidence="2 3" key="1">
    <citation type="submission" date="2019-01" db="EMBL/GenBank/DDBJ databases">
        <title>Genome sequence of Salinicola endophyticus REST5.</title>
        <authorList>
            <person name="Nascimento F.X."/>
        </authorList>
    </citation>
    <scope>NUCLEOTIDE SEQUENCE [LARGE SCALE GENOMIC DNA]</scope>
    <source>
        <strain evidence="2 3">REST5</strain>
    </source>
</reference>
<comment type="similarity">
    <text evidence="1">Belongs to the UPF0166 family.</text>
</comment>
<protein>
    <recommendedName>
        <fullName evidence="4">DUF190 domain-containing protein</fullName>
    </recommendedName>
</protein>
<dbReference type="InterPro" id="IPR003793">
    <property type="entry name" value="UPF0166"/>
</dbReference>
<dbReference type="RefSeq" id="WP_110689649.1">
    <property type="nucleotide sequence ID" value="NZ_CP035631.1"/>
</dbReference>
<evidence type="ECO:0008006" key="4">
    <source>
        <dbReference type="Google" id="ProtNLM"/>
    </source>
</evidence>
<sequence>MQRLKSGYEVTFIVPESRRHEGKRIVDLVTDTAEAHGITRMTWRRDVEGVGEDGRMHAAHFFELADQPVELIYALGEEAAERFIDAIEATGAPVFCLCRPVHFGQLNEHNG</sequence>
<organism evidence="2 3">
    <name type="scientific">Salinicola endophyticus</name>
    <dbReference type="NCBI Taxonomy" id="1949083"/>
    <lineage>
        <taxon>Bacteria</taxon>
        <taxon>Pseudomonadati</taxon>
        <taxon>Pseudomonadota</taxon>
        <taxon>Gammaproteobacteria</taxon>
        <taxon>Oceanospirillales</taxon>
        <taxon>Halomonadaceae</taxon>
        <taxon>Salinicola</taxon>
    </lineage>
</organism>
<evidence type="ECO:0000313" key="3">
    <source>
        <dbReference type="Proteomes" id="UP001321526"/>
    </source>
</evidence>
<evidence type="ECO:0000256" key="1">
    <source>
        <dbReference type="ARBA" id="ARBA00010554"/>
    </source>
</evidence>
<keyword evidence="3" id="KW-1185">Reference proteome</keyword>
<proteinExistence type="inferred from homology"/>
<name>A0ABY8FEY0_9GAMM</name>